<name>A0A7L6BBN5_9ACTN</name>
<accession>A0A7L6BBN5</accession>
<organism evidence="2 3">
    <name type="scientific">Micromonospora robiginosa</name>
    <dbReference type="NCBI Taxonomy" id="2749844"/>
    <lineage>
        <taxon>Bacteria</taxon>
        <taxon>Bacillati</taxon>
        <taxon>Actinomycetota</taxon>
        <taxon>Actinomycetes</taxon>
        <taxon>Micromonosporales</taxon>
        <taxon>Micromonosporaceae</taxon>
        <taxon>Micromonospora</taxon>
    </lineage>
</organism>
<proteinExistence type="predicted"/>
<dbReference type="RefSeq" id="WP_181571445.1">
    <property type="nucleotide sequence ID" value="NZ_CP059322.2"/>
</dbReference>
<feature type="chain" id="PRO_5039101285" evidence="1">
    <location>
        <begin position="37"/>
        <end position="136"/>
    </location>
</feature>
<dbReference type="EMBL" id="CP059322">
    <property type="protein sequence ID" value="QLQ39040.1"/>
    <property type="molecule type" value="Genomic_DNA"/>
</dbReference>
<reference evidence="3" key="1">
    <citation type="submission" date="2020-07" db="EMBL/GenBank/DDBJ databases">
        <title>A new Micromonospora strain with potent antibiotic activity isolated from the microbiome of a mid-Atlantic deep-sea sponge.</title>
        <authorList>
            <person name="Back C.R."/>
            <person name="Stennett H.L."/>
            <person name="Williams S.E."/>
            <person name="Wang L."/>
            <person name="Ojeda Gomez J."/>
            <person name="Abdulle O.M."/>
            <person name="Duffy T."/>
            <person name="Hendry K.R."/>
            <person name="Powell D."/>
            <person name="Stach J.E."/>
            <person name="Essex-Lopresti A.E."/>
            <person name="Willis C.L."/>
            <person name="Curnow P."/>
            <person name="Race P.R."/>
        </authorList>
    </citation>
    <scope>NUCLEOTIDE SEQUENCE [LARGE SCALE GENOMIC DNA]</scope>
    <source>
        <strain evidence="3">28ISP2-46</strain>
    </source>
</reference>
<reference evidence="2 3" key="2">
    <citation type="journal article" date="2021" name="Mar. Drugs">
        <title>A New Micromonospora Strain with Antibiotic Activity Isolated from the Microbiome of a Mid-Atlantic Deep-Sea Sponge.</title>
        <authorList>
            <person name="Back C.R."/>
            <person name="Stennett H.L."/>
            <person name="Williams S.E."/>
            <person name="Wang L."/>
            <person name="Ojeda Gomez J."/>
            <person name="Abdulle O.M."/>
            <person name="Duffy T."/>
            <person name="Neal C."/>
            <person name="Mantell J."/>
            <person name="Jepson M.A."/>
            <person name="Hendry K.R."/>
            <person name="Powell D."/>
            <person name="Stach J.E.M."/>
            <person name="Essex-Lopresti A.E."/>
            <person name="Willis C.L."/>
            <person name="Curnow P."/>
            <person name="Race P.R."/>
        </authorList>
    </citation>
    <scope>NUCLEOTIDE SEQUENCE [LARGE SCALE GENOMIC DNA]</scope>
    <source>
        <strain evidence="2 3">28ISP2-46</strain>
    </source>
</reference>
<evidence type="ECO:0000313" key="3">
    <source>
        <dbReference type="Proteomes" id="UP000510844"/>
    </source>
</evidence>
<keyword evidence="1" id="KW-0732">Signal</keyword>
<dbReference type="AlphaFoldDB" id="A0A7L6BBN5"/>
<sequence length="136" mass="13178">MLPVAFASSTWTAMLRRIARTAVATLALVAGLQGLAAPSADATATTRPAVAVATVDIGSASPTTIGGTHAEPARAVLTVGTAVAAPTTALAAQPVTGGPAVADPTGDTHVASVPAAERAVTDPGRAAIARRGPPRA</sequence>
<gene>
    <name evidence="2" type="ORF">H1D33_09530</name>
</gene>
<dbReference type="Proteomes" id="UP000510844">
    <property type="component" value="Chromosome"/>
</dbReference>
<protein>
    <submittedName>
        <fullName evidence="2">Uncharacterized protein</fullName>
    </submittedName>
</protein>
<keyword evidence="3" id="KW-1185">Reference proteome</keyword>
<feature type="signal peptide" evidence="1">
    <location>
        <begin position="1"/>
        <end position="36"/>
    </location>
</feature>
<evidence type="ECO:0000256" key="1">
    <source>
        <dbReference type="SAM" id="SignalP"/>
    </source>
</evidence>
<dbReference type="KEGG" id="mfeu:H1D33_09530"/>
<evidence type="ECO:0000313" key="2">
    <source>
        <dbReference type="EMBL" id="QLQ39040.1"/>
    </source>
</evidence>